<name>A0AAD5TNP6_9FUNG</name>
<comment type="subcellular location">
    <subcellularLocation>
        <location evidence="1">Cytoplasm</location>
        <location evidence="1">Cytoskeleton</location>
        <location evidence="1">Spindle</location>
    </subcellularLocation>
</comment>
<comment type="caution">
    <text evidence="9">The sequence shown here is derived from an EMBL/GenBank/DDBJ whole genome shotgun (WGS) entry which is preliminary data.</text>
</comment>
<dbReference type="GO" id="GO:0030286">
    <property type="term" value="C:dynein complex"/>
    <property type="evidence" value="ECO:0007669"/>
    <property type="project" value="UniProtKB-KW"/>
</dbReference>
<evidence type="ECO:0000256" key="7">
    <source>
        <dbReference type="SAM" id="MobiDB-lite"/>
    </source>
</evidence>
<proteinExistence type="predicted"/>
<dbReference type="GO" id="GO:0005819">
    <property type="term" value="C:spindle"/>
    <property type="evidence" value="ECO:0007669"/>
    <property type="project" value="UniProtKB-SubCell"/>
</dbReference>
<evidence type="ECO:0000256" key="6">
    <source>
        <dbReference type="ARBA" id="ARBA00023212"/>
    </source>
</evidence>
<dbReference type="PANTHER" id="PTHR18916:SF6">
    <property type="entry name" value="DYNACTIN SUBUNIT 1"/>
    <property type="match status" value="1"/>
</dbReference>
<dbReference type="Proteomes" id="UP001212152">
    <property type="component" value="Unassembled WGS sequence"/>
</dbReference>
<dbReference type="InterPro" id="IPR000938">
    <property type="entry name" value="CAP-Gly_domain"/>
</dbReference>
<feature type="domain" description="CAP-Gly" evidence="8">
    <location>
        <begin position="515"/>
        <end position="557"/>
    </location>
</feature>
<feature type="compositionally biased region" description="Basic and acidic residues" evidence="7">
    <location>
        <begin position="43"/>
        <end position="61"/>
    </location>
</feature>
<dbReference type="GO" id="GO:0005874">
    <property type="term" value="C:microtubule"/>
    <property type="evidence" value="ECO:0007669"/>
    <property type="project" value="UniProtKB-KW"/>
</dbReference>
<feature type="region of interest" description="Disordered" evidence="7">
    <location>
        <begin position="89"/>
        <end position="297"/>
    </location>
</feature>
<dbReference type="PANTHER" id="PTHR18916">
    <property type="entry name" value="DYNACTIN 1-RELATED MICROTUBULE-BINDING"/>
    <property type="match status" value="1"/>
</dbReference>
<evidence type="ECO:0000313" key="9">
    <source>
        <dbReference type="EMBL" id="KAJ3182108.1"/>
    </source>
</evidence>
<feature type="compositionally biased region" description="Low complexity" evidence="7">
    <location>
        <begin position="149"/>
        <end position="158"/>
    </location>
</feature>
<keyword evidence="5" id="KW-0175">Coiled coil</keyword>
<keyword evidence="3" id="KW-0493">Microtubule</keyword>
<dbReference type="SUPFAM" id="SSF74924">
    <property type="entry name" value="Cap-Gly domain"/>
    <property type="match status" value="1"/>
</dbReference>
<organism evidence="9 10">
    <name type="scientific">Geranomyces variabilis</name>
    <dbReference type="NCBI Taxonomy" id="109894"/>
    <lineage>
        <taxon>Eukaryota</taxon>
        <taxon>Fungi</taxon>
        <taxon>Fungi incertae sedis</taxon>
        <taxon>Chytridiomycota</taxon>
        <taxon>Chytridiomycota incertae sedis</taxon>
        <taxon>Chytridiomycetes</taxon>
        <taxon>Spizellomycetales</taxon>
        <taxon>Powellomycetaceae</taxon>
        <taxon>Geranomyces</taxon>
    </lineage>
</organism>
<evidence type="ECO:0000256" key="1">
    <source>
        <dbReference type="ARBA" id="ARBA00004186"/>
    </source>
</evidence>
<evidence type="ECO:0000259" key="8">
    <source>
        <dbReference type="PROSITE" id="PS50245"/>
    </source>
</evidence>
<keyword evidence="6" id="KW-0206">Cytoskeleton</keyword>
<evidence type="ECO:0000256" key="4">
    <source>
        <dbReference type="ARBA" id="ARBA00023017"/>
    </source>
</evidence>
<evidence type="ECO:0000256" key="3">
    <source>
        <dbReference type="ARBA" id="ARBA00022701"/>
    </source>
</evidence>
<reference evidence="9" key="1">
    <citation type="submission" date="2020-05" db="EMBL/GenBank/DDBJ databases">
        <title>Phylogenomic resolution of chytrid fungi.</title>
        <authorList>
            <person name="Stajich J.E."/>
            <person name="Amses K."/>
            <person name="Simmons R."/>
            <person name="Seto K."/>
            <person name="Myers J."/>
            <person name="Bonds A."/>
            <person name="Quandt C.A."/>
            <person name="Barry K."/>
            <person name="Liu P."/>
            <person name="Grigoriev I."/>
            <person name="Longcore J.E."/>
            <person name="James T.Y."/>
        </authorList>
    </citation>
    <scope>NUCLEOTIDE SEQUENCE</scope>
    <source>
        <strain evidence="9">JEL0379</strain>
    </source>
</reference>
<gene>
    <name evidence="9" type="ORF">HDU87_000455</name>
</gene>
<feature type="compositionally biased region" description="Low complexity" evidence="7">
    <location>
        <begin position="179"/>
        <end position="192"/>
    </location>
</feature>
<evidence type="ECO:0000256" key="5">
    <source>
        <dbReference type="ARBA" id="ARBA00023054"/>
    </source>
</evidence>
<protein>
    <recommendedName>
        <fullName evidence="8">CAP-Gly domain-containing protein</fullName>
    </recommendedName>
</protein>
<feature type="region of interest" description="Disordered" evidence="7">
    <location>
        <begin position="1"/>
        <end position="77"/>
    </location>
</feature>
<dbReference type="EMBL" id="JADGJQ010000010">
    <property type="protein sequence ID" value="KAJ3182108.1"/>
    <property type="molecule type" value="Genomic_DNA"/>
</dbReference>
<accession>A0AAD5TNP6</accession>
<dbReference type="AlphaFoldDB" id="A0AAD5TNP6"/>
<evidence type="ECO:0000313" key="10">
    <source>
        <dbReference type="Proteomes" id="UP001212152"/>
    </source>
</evidence>
<feature type="region of interest" description="Disordered" evidence="7">
    <location>
        <begin position="419"/>
        <end position="447"/>
    </location>
</feature>
<evidence type="ECO:0000256" key="2">
    <source>
        <dbReference type="ARBA" id="ARBA00022490"/>
    </source>
</evidence>
<feature type="compositionally biased region" description="Basic and acidic residues" evidence="7">
    <location>
        <begin position="272"/>
        <end position="285"/>
    </location>
</feature>
<dbReference type="SMART" id="SM01052">
    <property type="entry name" value="CAP_GLY"/>
    <property type="match status" value="1"/>
</dbReference>
<feature type="compositionally biased region" description="Polar residues" evidence="7">
    <location>
        <begin position="62"/>
        <end position="77"/>
    </location>
</feature>
<dbReference type="InterPro" id="IPR036859">
    <property type="entry name" value="CAP-Gly_dom_sf"/>
</dbReference>
<sequence length="575" mass="61680">MSDAVRPRTGRAEKHLNQPAQLANDEHYDEDFDSGSEPLANVDDEKPGHTSDGDDYKDSPHIQEQAQHQNKGGTLSNWASRIMHKVLDSATAEIQSETEEEMTVSPRDGDRGGQLRTANVNSEEPPREMSGPASAVALPPATTTRAKSSSRSQSRSQSHASLAGTTEPAALPPLSDNPRTATASRAGSRAASKQTLLPPPDDSTVPLVGKALASGSSSNGKLADAGRASRKASRVDVASQPQVAAPLGRGNVAKAGVRGSGQLVDPKPPKVPSDKAELTNHRDGAHAAARSSPTSAEQSAAYQHALVLQLRAQIAKLKQQLGEREGAIDLLRAREAELRAASAAGPRTGHPIDKESRILYDRQKKAYQVLVQKLRREVRRLRFQRNSVADPLIETNYFPYLPRSVDGITARSLARTATSAARSTTSDHFAMNPPPATGNHPESGNRWWWGSGPSLASHLPRPKTAPVETSRNLHVRQRHLQCNGDGAPAPRVGDRVAINVRGQAYLGTLEYVGAFDAHPETGVWCGIALDLPVGKHDGVVQSKRYFSCEPGHGLFVKAEKTLSMGIGQEQVSIKF</sequence>
<keyword evidence="10" id="KW-1185">Reference proteome</keyword>
<dbReference type="Pfam" id="PF01302">
    <property type="entry name" value="CAP_GLY"/>
    <property type="match status" value="1"/>
</dbReference>
<keyword evidence="4" id="KW-0243">Dynein</keyword>
<keyword evidence="2" id="KW-0963">Cytoplasm</keyword>
<dbReference type="Gene3D" id="2.30.30.190">
    <property type="entry name" value="CAP Gly-rich-like domain"/>
    <property type="match status" value="1"/>
</dbReference>
<dbReference type="PROSITE" id="PS50245">
    <property type="entry name" value="CAP_GLY_2"/>
    <property type="match status" value="1"/>
</dbReference>